<feature type="transmembrane region" description="Helical" evidence="1">
    <location>
        <begin position="43"/>
        <end position="65"/>
    </location>
</feature>
<sequence length="207" mass="22047">MADEGQTREQRWEDRLAWPVLIAALASVPAVFLTLLGDPLSTWGVVASAVAGVVLMAEPVVLLAVSADKRAWLRRNWWLMLLAVLIMLSVVFALGPVQVFRLLRAIGALRVLRVGRIIKAGRILGRRHSTSPSRWPAVAASVLVAVFVGAVLADPTSTTRGLLADLLPEGWMVPIAVFAGLVLAGATFIVVRSRDSAEVGEDAADAG</sequence>
<dbReference type="AlphaFoldDB" id="A0A9D2J4R9"/>
<keyword evidence="1" id="KW-0812">Transmembrane</keyword>
<feature type="transmembrane region" description="Helical" evidence="1">
    <location>
        <begin position="16"/>
        <end position="37"/>
    </location>
</feature>
<name>A0A9D2J4R9_9MICO</name>
<dbReference type="EMBL" id="DXBY01000132">
    <property type="protein sequence ID" value="HIZ35634.1"/>
    <property type="molecule type" value="Genomic_DNA"/>
</dbReference>
<organism evidence="2 3">
    <name type="scientific">Candidatus Ruania gallistercoris</name>
    <dbReference type="NCBI Taxonomy" id="2838746"/>
    <lineage>
        <taxon>Bacteria</taxon>
        <taxon>Bacillati</taxon>
        <taxon>Actinomycetota</taxon>
        <taxon>Actinomycetes</taxon>
        <taxon>Micrococcales</taxon>
        <taxon>Ruaniaceae</taxon>
        <taxon>Ruania</taxon>
    </lineage>
</organism>
<protein>
    <submittedName>
        <fullName evidence="2">Uncharacterized protein</fullName>
    </submittedName>
</protein>
<feature type="transmembrane region" description="Helical" evidence="1">
    <location>
        <begin position="77"/>
        <end position="93"/>
    </location>
</feature>
<keyword evidence="1" id="KW-0472">Membrane</keyword>
<proteinExistence type="predicted"/>
<keyword evidence="1" id="KW-1133">Transmembrane helix</keyword>
<feature type="transmembrane region" description="Helical" evidence="1">
    <location>
        <begin position="173"/>
        <end position="191"/>
    </location>
</feature>
<reference evidence="2" key="1">
    <citation type="journal article" date="2021" name="PeerJ">
        <title>Extensive microbial diversity within the chicken gut microbiome revealed by metagenomics and culture.</title>
        <authorList>
            <person name="Gilroy R."/>
            <person name="Ravi A."/>
            <person name="Getino M."/>
            <person name="Pursley I."/>
            <person name="Horton D.L."/>
            <person name="Alikhan N.F."/>
            <person name="Baker D."/>
            <person name="Gharbi K."/>
            <person name="Hall N."/>
            <person name="Watson M."/>
            <person name="Adriaenssens E.M."/>
            <person name="Foster-Nyarko E."/>
            <person name="Jarju S."/>
            <person name="Secka A."/>
            <person name="Antonio M."/>
            <person name="Oren A."/>
            <person name="Chaudhuri R.R."/>
            <person name="La Ragione R."/>
            <person name="Hildebrand F."/>
            <person name="Pallen M.J."/>
        </authorList>
    </citation>
    <scope>NUCLEOTIDE SEQUENCE</scope>
    <source>
        <strain evidence="2">ChiGjej4B4-7305</strain>
    </source>
</reference>
<accession>A0A9D2J4R9</accession>
<dbReference type="SUPFAM" id="SSF81324">
    <property type="entry name" value="Voltage-gated potassium channels"/>
    <property type="match status" value="1"/>
</dbReference>
<comment type="caution">
    <text evidence="2">The sequence shown here is derived from an EMBL/GenBank/DDBJ whole genome shotgun (WGS) entry which is preliminary data.</text>
</comment>
<dbReference type="Proteomes" id="UP000824037">
    <property type="component" value="Unassembled WGS sequence"/>
</dbReference>
<feature type="transmembrane region" description="Helical" evidence="1">
    <location>
        <begin position="135"/>
        <end position="153"/>
    </location>
</feature>
<evidence type="ECO:0000313" key="3">
    <source>
        <dbReference type="Proteomes" id="UP000824037"/>
    </source>
</evidence>
<evidence type="ECO:0000256" key="1">
    <source>
        <dbReference type="SAM" id="Phobius"/>
    </source>
</evidence>
<reference evidence="2" key="2">
    <citation type="submission" date="2021-04" db="EMBL/GenBank/DDBJ databases">
        <authorList>
            <person name="Gilroy R."/>
        </authorList>
    </citation>
    <scope>NUCLEOTIDE SEQUENCE</scope>
    <source>
        <strain evidence="2">ChiGjej4B4-7305</strain>
    </source>
</reference>
<dbReference type="Gene3D" id="1.10.287.70">
    <property type="match status" value="1"/>
</dbReference>
<gene>
    <name evidence="2" type="ORF">H9815_07630</name>
</gene>
<evidence type="ECO:0000313" key="2">
    <source>
        <dbReference type="EMBL" id="HIZ35634.1"/>
    </source>
</evidence>